<organism evidence="2 3">
    <name type="scientific">Macrophomina phaseolina</name>
    <dbReference type="NCBI Taxonomy" id="35725"/>
    <lineage>
        <taxon>Eukaryota</taxon>
        <taxon>Fungi</taxon>
        <taxon>Dikarya</taxon>
        <taxon>Ascomycota</taxon>
        <taxon>Pezizomycotina</taxon>
        <taxon>Dothideomycetes</taxon>
        <taxon>Dothideomycetes incertae sedis</taxon>
        <taxon>Botryosphaeriales</taxon>
        <taxon>Botryosphaeriaceae</taxon>
        <taxon>Macrophomina</taxon>
    </lineage>
</organism>
<dbReference type="Proteomes" id="UP000774617">
    <property type="component" value="Unassembled WGS sequence"/>
</dbReference>
<feature type="region of interest" description="Disordered" evidence="1">
    <location>
        <begin position="113"/>
        <end position="156"/>
    </location>
</feature>
<keyword evidence="3" id="KW-1185">Reference proteome</keyword>
<feature type="compositionally biased region" description="Low complexity" evidence="1">
    <location>
        <begin position="316"/>
        <end position="334"/>
    </location>
</feature>
<feature type="region of interest" description="Disordered" evidence="1">
    <location>
        <begin position="170"/>
        <end position="250"/>
    </location>
</feature>
<evidence type="ECO:0000313" key="3">
    <source>
        <dbReference type="Proteomes" id="UP000774617"/>
    </source>
</evidence>
<evidence type="ECO:0000313" key="2">
    <source>
        <dbReference type="EMBL" id="KAH7061329.1"/>
    </source>
</evidence>
<sequence>MIGGSIRTALSGRHTLHLRNSPRLRHVFRITSNLYWRFQIRTSYWRFSDETQPRPAPPTCPTCLTAVGAPLSLTTRTRPTLSDFHITTTDRDIDAEKQDRLHDGQLFRLNRQARGEAIQQPQRRDHGPNRTMFGPPPSRNSRPALPPILDDPGKDADPLALAKALQFKGSYSGKGRGRTPAQSNQSNNLAPSGPPMRGVYGNTGRGGYRRDSSGRNGAGRLGSFDPHTDIHTDQGLTSPRGASRKKNTSVVRANNKMATSMLGNHVGQPMQNRSIFTLNNHCHNGVHTQQPAVQRTNAASFSNSTRAALVMDRTDSSISTTSRGSSVVESSPSGAIFTTSRRPPSLTDKIGKLASPEEFMAAVKGVGLGASKYAHKMQDELVTSETGSKVEEHPKADDKLLKAEERVLEAHERLTEAEGKQKGSS</sequence>
<name>A0ABQ8GNK2_9PEZI</name>
<protein>
    <submittedName>
        <fullName evidence="2">Uncharacterized protein</fullName>
    </submittedName>
</protein>
<dbReference type="EMBL" id="JAGTJR010000004">
    <property type="protein sequence ID" value="KAH7061329.1"/>
    <property type="molecule type" value="Genomic_DNA"/>
</dbReference>
<gene>
    <name evidence="2" type="ORF">B0J12DRAFT_290599</name>
</gene>
<evidence type="ECO:0000256" key="1">
    <source>
        <dbReference type="SAM" id="MobiDB-lite"/>
    </source>
</evidence>
<proteinExistence type="predicted"/>
<accession>A0ABQ8GNK2</accession>
<comment type="caution">
    <text evidence="2">The sequence shown here is derived from an EMBL/GenBank/DDBJ whole genome shotgun (WGS) entry which is preliminary data.</text>
</comment>
<reference evidence="2 3" key="1">
    <citation type="journal article" date="2021" name="Nat. Commun.">
        <title>Genetic determinants of endophytism in the Arabidopsis root mycobiome.</title>
        <authorList>
            <person name="Mesny F."/>
            <person name="Miyauchi S."/>
            <person name="Thiergart T."/>
            <person name="Pickel B."/>
            <person name="Atanasova L."/>
            <person name="Karlsson M."/>
            <person name="Huettel B."/>
            <person name="Barry K.W."/>
            <person name="Haridas S."/>
            <person name="Chen C."/>
            <person name="Bauer D."/>
            <person name="Andreopoulos W."/>
            <person name="Pangilinan J."/>
            <person name="LaButti K."/>
            <person name="Riley R."/>
            <person name="Lipzen A."/>
            <person name="Clum A."/>
            <person name="Drula E."/>
            <person name="Henrissat B."/>
            <person name="Kohler A."/>
            <person name="Grigoriev I.V."/>
            <person name="Martin F.M."/>
            <person name="Hacquard S."/>
        </authorList>
    </citation>
    <scope>NUCLEOTIDE SEQUENCE [LARGE SCALE GENOMIC DNA]</scope>
    <source>
        <strain evidence="2 3">MPI-SDFR-AT-0080</strain>
    </source>
</reference>
<feature type="region of interest" description="Disordered" evidence="1">
    <location>
        <begin position="312"/>
        <end position="335"/>
    </location>
</feature>
<feature type="compositionally biased region" description="Polar residues" evidence="1">
    <location>
        <begin position="180"/>
        <end position="190"/>
    </location>
</feature>